<accession>A0A9X3Z7Z6</accession>
<dbReference type="Proteomes" id="UP001141619">
    <property type="component" value="Unassembled WGS sequence"/>
</dbReference>
<dbReference type="EMBL" id="JANWOI010000004">
    <property type="protein sequence ID" value="MDA5194509.1"/>
    <property type="molecule type" value="Genomic_DNA"/>
</dbReference>
<feature type="binding site" evidence="3">
    <location>
        <position position="7"/>
    </location>
    <ligand>
        <name>Zn(2+)</name>
        <dbReference type="ChEBI" id="CHEBI:29105"/>
    </ligand>
</feature>
<dbReference type="HAMAP" id="MF_00649">
    <property type="entry name" value="DNA_gyrase_inhibitor_YacG"/>
    <property type="match status" value="1"/>
</dbReference>
<evidence type="ECO:0000313" key="5">
    <source>
        <dbReference type="Proteomes" id="UP001141619"/>
    </source>
</evidence>
<keyword evidence="5" id="KW-1185">Reference proteome</keyword>
<dbReference type="GO" id="GO:0008657">
    <property type="term" value="F:DNA topoisomerase type II (double strand cut, ATP-hydrolyzing) inhibitor activity"/>
    <property type="evidence" value="ECO:0007669"/>
    <property type="project" value="UniProtKB-UniRule"/>
</dbReference>
<evidence type="ECO:0000313" key="4">
    <source>
        <dbReference type="EMBL" id="MDA5194509.1"/>
    </source>
</evidence>
<evidence type="ECO:0000256" key="1">
    <source>
        <dbReference type="ARBA" id="ARBA00022723"/>
    </source>
</evidence>
<feature type="binding site" evidence="3">
    <location>
        <position position="4"/>
    </location>
    <ligand>
        <name>Zn(2+)</name>
        <dbReference type="ChEBI" id="CHEBI:29105"/>
    </ligand>
</feature>
<dbReference type="PANTHER" id="PTHR36150:SF1">
    <property type="entry name" value="DNA GYRASE INHIBITOR YACG"/>
    <property type="match status" value="1"/>
</dbReference>
<gene>
    <name evidence="3 4" type="primary">yacG</name>
    <name evidence="4" type="ORF">NYP16_11160</name>
</gene>
<dbReference type="Gene3D" id="3.30.50.10">
    <property type="entry name" value="Erythroid Transcription Factor GATA-1, subunit A"/>
    <property type="match status" value="1"/>
</dbReference>
<comment type="subunit">
    <text evidence="3">Interacts with GyrB.</text>
</comment>
<name>A0A9X3Z7Z6_9PROT</name>
<comment type="function">
    <text evidence="3">Inhibits all the catalytic activities of DNA gyrase by preventing its interaction with DNA. Acts by binding directly to the C-terminal domain of GyrB, which probably disrupts DNA binding by the gyrase.</text>
</comment>
<feature type="binding site" evidence="3">
    <location>
        <position position="19"/>
    </location>
    <ligand>
        <name>Zn(2+)</name>
        <dbReference type="ChEBI" id="CHEBI:29105"/>
    </ligand>
</feature>
<evidence type="ECO:0000256" key="2">
    <source>
        <dbReference type="ARBA" id="ARBA00022833"/>
    </source>
</evidence>
<reference evidence="4" key="2">
    <citation type="journal article" date="2023" name="Syst. Appl. Microbiol.">
        <title>Govania unica gen. nov., sp. nov., a rare biosphere bacterium that represents a novel family in the class Alphaproteobacteria.</title>
        <authorList>
            <person name="Vandamme P."/>
            <person name="Peeters C."/>
            <person name="Hettiarachchi A."/>
            <person name="Cnockaert M."/>
            <person name="Carlier A."/>
        </authorList>
    </citation>
    <scope>NUCLEOTIDE SEQUENCE</scope>
    <source>
        <strain evidence="4">LMG 31809</strain>
    </source>
</reference>
<comment type="caution">
    <text evidence="4">The sequence shown here is derived from an EMBL/GenBank/DDBJ whole genome shotgun (WGS) entry which is preliminary data.</text>
</comment>
<keyword evidence="1 3" id="KW-0479">Metal-binding</keyword>
<dbReference type="AlphaFoldDB" id="A0A9X3Z7Z6"/>
<dbReference type="GO" id="GO:0008270">
    <property type="term" value="F:zinc ion binding"/>
    <property type="evidence" value="ECO:0007669"/>
    <property type="project" value="UniProtKB-UniRule"/>
</dbReference>
<organism evidence="4 5">
    <name type="scientific">Govanella unica</name>
    <dbReference type="NCBI Taxonomy" id="2975056"/>
    <lineage>
        <taxon>Bacteria</taxon>
        <taxon>Pseudomonadati</taxon>
        <taxon>Pseudomonadota</taxon>
        <taxon>Alphaproteobacteria</taxon>
        <taxon>Emcibacterales</taxon>
        <taxon>Govanellaceae</taxon>
        <taxon>Govanella</taxon>
    </lineage>
</organism>
<comment type="similarity">
    <text evidence="3">Belongs to the DNA gyrase inhibitor YacG family.</text>
</comment>
<dbReference type="InterPro" id="IPR005584">
    <property type="entry name" value="DNA_gyrase_inhibitor_YacG"/>
</dbReference>
<dbReference type="SUPFAM" id="SSF57716">
    <property type="entry name" value="Glucocorticoid receptor-like (DNA-binding domain)"/>
    <property type="match status" value="1"/>
</dbReference>
<sequence>MSTCPICHKPAEPKFQPFCSSRCANIDLGRWLKESYAIPDAEQVPEPIPDEDDA</sequence>
<comment type="cofactor">
    <cofactor evidence="3">
        <name>Zn(2+)</name>
        <dbReference type="ChEBI" id="CHEBI:29105"/>
    </cofactor>
    <text evidence="3">Binds 1 zinc ion.</text>
</comment>
<feature type="binding site" evidence="3">
    <location>
        <position position="23"/>
    </location>
    <ligand>
        <name>Zn(2+)</name>
        <dbReference type="ChEBI" id="CHEBI:29105"/>
    </ligand>
</feature>
<dbReference type="InterPro" id="IPR013088">
    <property type="entry name" value="Znf_NHR/GATA"/>
</dbReference>
<dbReference type="RefSeq" id="WP_274944214.1">
    <property type="nucleotide sequence ID" value="NZ_JANWOI010000004.1"/>
</dbReference>
<reference evidence="4" key="1">
    <citation type="submission" date="2022-08" db="EMBL/GenBank/DDBJ databases">
        <authorList>
            <person name="Vandamme P."/>
            <person name="Hettiarachchi A."/>
            <person name="Peeters C."/>
            <person name="Cnockaert M."/>
            <person name="Carlier A."/>
        </authorList>
    </citation>
    <scope>NUCLEOTIDE SEQUENCE</scope>
    <source>
        <strain evidence="4">LMG 31809</strain>
    </source>
</reference>
<dbReference type="GO" id="GO:0006355">
    <property type="term" value="P:regulation of DNA-templated transcription"/>
    <property type="evidence" value="ECO:0007669"/>
    <property type="project" value="InterPro"/>
</dbReference>
<dbReference type="Pfam" id="PF03884">
    <property type="entry name" value="YacG"/>
    <property type="match status" value="1"/>
</dbReference>
<dbReference type="PANTHER" id="PTHR36150">
    <property type="entry name" value="DNA GYRASE INHIBITOR YACG"/>
    <property type="match status" value="1"/>
</dbReference>
<proteinExistence type="inferred from homology"/>
<evidence type="ECO:0000256" key="3">
    <source>
        <dbReference type="HAMAP-Rule" id="MF_00649"/>
    </source>
</evidence>
<protein>
    <recommendedName>
        <fullName evidence="3">DNA gyrase inhibitor YacG</fullName>
    </recommendedName>
</protein>
<keyword evidence="2 3" id="KW-0862">Zinc</keyword>